<organism evidence="1 2">
    <name type="scientific">Dinghuibacter silviterrae</name>
    <dbReference type="NCBI Taxonomy" id="1539049"/>
    <lineage>
        <taxon>Bacteria</taxon>
        <taxon>Pseudomonadati</taxon>
        <taxon>Bacteroidota</taxon>
        <taxon>Chitinophagia</taxon>
        <taxon>Chitinophagales</taxon>
        <taxon>Chitinophagaceae</taxon>
        <taxon>Dinghuibacter</taxon>
    </lineage>
</organism>
<evidence type="ECO:0000313" key="1">
    <source>
        <dbReference type="EMBL" id="TDX01092.1"/>
    </source>
</evidence>
<dbReference type="AlphaFoldDB" id="A0A4R8DS60"/>
<comment type="caution">
    <text evidence="1">The sequence shown here is derived from an EMBL/GenBank/DDBJ whole genome shotgun (WGS) entry which is preliminary data.</text>
</comment>
<sequence>MEKNDDALWKALLEEVFDDLLRFVFPNADAVYDMDRGFTYLDKELTELEPEPGKGPDTRFVDKLVKAYTRDGGEEWMLIHAEIQGYSGERAFFPERMYQYQYRIYDRFRKPITAIAIFTGTDGKLIPDRFSYRLQGTYLLYRYNTFCITDPTDEELKASDNPFALVVLAAREALRSKKIPEIELLNRKLMVARLLLGKTHISHRKIGSILFFLRNIIVPQNSEYCCIFDQQINSITGKSNTMGFFEVLAEIRAEEATEKQKTLFVRNLLNAKTFSHEEIASLADVSLEFIEEVREKMKSGQKV</sequence>
<gene>
    <name evidence="1" type="ORF">EDB95_2123</name>
</gene>
<accession>A0A4R8DS60</accession>
<dbReference type="EMBL" id="SODV01000001">
    <property type="protein sequence ID" value="TDX01092.1"/>
    <property type="molecule type" value="Genomic_DNA"/>
</dbReference>
<evidence type="ECO:0000313" key="2">
    <source>
        <dbReference type="Proteomes" id="UP000294498"/>
    </source>
</evidence>
<dbReference type="Proteomes" id="UP000294498">
    <property type="component" value="Unassembled WGS sequence"/>
</dbReference>
<dbReference type="OrthoDB" id="652408at2"/>
<keyword evidence="2" id="KW-1185">Reference proteome</keyword>
<protein>
    <recommendedName>
        <fullName evidence="3">Transposase/invertase (TIGR01784 family)</fullName>
    </recommendedName>
</protein>
<proteinExistence type="predicted"/>
<dbReference type="RefSeq" id="WP_133993351.1">
    <property type="nucleotide sequence ID" value="NZ_SODV01000001.1"/>
</dbReference>
<reference evidence="1 2" key="1">
    <citation type="submission" date="2019-03" db="EMBL/GenBank/DDBJ databases">
        <title>Genomic Encyclopedia of Type Strains, Phase IV (KMG-IV): sequencing the most valuable type-strain genomes for metagenomic binning, comparative biology and taxonomic classification.</title>
        <authorList>
            <person name="Goeker M."/>
        </authorList>
    </citation>
    <scope>NUCLEOTIDE SEQUENCE [LARGE SCALE GENOMIC DNA]</scope>
    <source>
        <strain evidence="1 2">DSM 100059</strain>
    </source>
</reference>
<evidence type="ECO:0008006" key="3">
    <source>
        <dbReference type="Google" id="ProtNLM"/>
    </source>
</evidence>
<name>A0A4R8DS60_9BACT</name>